<keyword evidence="1" id="KW-1133">Transmembrane helix</keyword>
<name>A0ABW5JI51_9BACT</name>
<accession>A0ABW5JI51</accession>
<keyword evidence="1" id="KW-0812">Transmembrane</keyword>
<evidence type="ECO:0000256" key="1">
    <source>
        <dbReference type="SAM" id="Phobius"/>
    </source>
</evidence>
<dbReference type="Proteomes" id="UP001597460">
    <property type="component" value="Unassembled WGS sequence"/>
</dbReference>
<keyword evidence="3" id="KW-1185">Reference proteome</keyword>
<keyword evidence="1" id="KW-0472">Membrane</keyword>
<evidence type="ECO:0000313" key="3">
    <source>
        <dbReference type="Proteomes" id="UP001597460"/>
    </source>
</evidence>
<comment type="caution">
    <text evidence="2">The sequence shown here is derived from an EMBL/GenBank/DDBJ whole genome shotgun (WGS) entry which is preliminary data.</text>
</comment>
<feature type="transmembrane region" description="Helical" evidence="1">
    <location>
        <begin position="88"/>
        <end position="116"/>
    </location>
</feature>
<feature type="transmembrane region" description="Helical" evidence="1">
    <location>
        <begin position="122"/>
        <end position="142"/>
    </location>
</feature>
<reference evidence="3" key="1">
    <citation type="journal article" date="2019" name="Int. J. Syst. Evol. Microbiol.">
        <title>The Global Catalogue of Microorganisms (GCM) 10K type strain sequencing project: providing services to taxonomists for standard genome sequencing and annotation.</title>
        <authorList>
            <consortium name="The Broad Institute Genomics Platform"/>
            <consortium name="The Broad Institute Genome Sequencing Center for Infectious Disease"/>
            <person name="Wu L."/>
            <person name="Ma J."/>
        </authorList>
    </citation>
    <scope>NUCLEOTIDE SEQUENCE [LARGE SCALE GENOMIC DNA]</scope>
    <source>
        <strain evidence="3">KCTC 52042</strain>
    </source>
</reference>
<organism evidence="2 3">
    <name type="scientific">Gracilimonas halophila</name>
    <dbReference type="NCBI Taxonomy" id="1834464"/>
    <lineage>
        <taxon>Bacteria</taxon>
        <taxon>Pseudomonadati</taxon>
        <taxon>Balneolota</taxon>
        <taxon>Balneolia</taxon>
        <taxon>Balneolales</taxon>
        <taxon>Balneolaceae</taxon>
        <taxon>Gracilimonas</taxon>
    </lineage>
</organism>
<evidence type="ECO:0000313" key="2">
    <source>
        <dbReference type="EMBL" id="MFD2532155.1"/>
    </source>
</evidence>
<dbReference type="RefSeq" id="WP_390300352.1">
    <property type="nucleotide sequence ID" value="NZ_JBHULI010000024.1"/>
</dbReference>
<gene>
    <name evidence="2" type="ORF">ACFSVN_06830</name>
</gene>
<sequence length="169" mass="19623">MEDHIEFKRIRPRIFVETPLTADEINQRIRQELRSQNRLCDGQSTKGFATICPPEEEQHFWSPQLTITLEETDEGSEIRGLYGPKPSVWTMFVFFYATIGFSIMTLSMIGLSYWSLGKSAGFIWLLPILVIVFFTLYAVAYFGQKLGQKQMTNLHRFLERCLDKEIDAV</sequence>
<proteinExistence type="predicted"/>
<dbReference type="EMBL" id="JBHULI010000024">
    <property type="protein sequence ID" value="MFD2532155.1"/>
    <property type="molecule type" value="Genomic_DNA"/>
</dbReference>
<protein>
    <submittedName>
        <fullName evidence="2">Uncharacterized protein</fullName>
    </submittedName>
</protein>